<dbReference type="InterPro" id="IPR013187">
    <property type="entry name" value="F-box-assoc_dom_typ3"/>
</dbReference>
<dbReference type="PANTHER" id="PTHR31672">
    <property type="entry name" value="BNACNNG10540D PROTEIN"/>
    <property type="match status" value="1"/>
</dbReference>
<dbReference type="InterPro" id="IPR017451">
    <property type="entry name" value="F-box-assoc_interact_dom"/>
</dbReference>
<dbReference type="InterPro" id="IPR050796">
    <property type="entry name" value="SCF_F-box_component"/>
</dbReference>
<evidence type="ECO:0000259" key="1">
    <source>
        <dbReference type="PROSITE" id="PS50181"/>
    </source>
</evidence>
<organism evidence="2 3">
    <name type="scientific">Heracleum sosnowskyi</name>
    <dbReference type="NCBI Taxonomy" id="360622"/>
    <lineage>
        <taxon>Eukaryota</taxon>
        <taxon>Viridiplantae</taxon>
        <taxon>Streptophyta</taxon>
        <taxon>Embryophyta</taxon>
        <taxon>Tracheophyta</taxon>
        <taxon>Spermatophyta</taxon>
        <taxon>Magnoliopsida</taxon>
        <taxon>eudicotyledons</taxon>
        <taxon>Gunneridae</taxon>
        <taxon>Pentapetalae</taxon>
        <taxon>asterids</taxon>
        <taxon>campanulids</taxon>
        <taxon>Apiales</taxon>
        <taxon>Apiaceae</taxon>
        <taxon>Apioideae</taxon>
        <taxon>apioid superclade</taxon>
        <taxon>Tordylieae</taxon>
        <taxon>Tordyliinae</taxon>
        <taxon>Heracleum</taxon>
    </lineage>
</organism>
<sequence>MDMPDHIILEILLRLPVRSLARFKVVCKSWRSHILNPKFVKKHVLNNLNNDDFVIAHGRYCNGLNQLSLLDVNLHDRDISLNIPMPDKDSFYVVGSCNGLICLAYNFNNGSQRLPRKQCIWNPATGKVKEINRCTIKIKAKSNNDIRVSLGFGFDHASSDYKVVRIVTYKCPFEYDFKNRVEVYSLNKDSWMEVDEEFEFGKIMSIYPAFVNGSIYWISETNSFDEKFAVVSFNLQSENLCKTLVPENVLSSYYNVCDDIFALNESVAVAITDEDKKNGIDIWTLDGDNSWNKKLTINRSVITSIVGCLKTGEFVGLDSNNELVLYNSGKKVVKPTHQLIRRETIRTYNHSESLVSWN</sequence>
<evidence type="ECO:0000313" key="2">
    <source>
        <dbReference type="EMBL" id="KAK1353990.1"/>
    </source>
</evidence>
<name>A0AAD8GRS8_9APIA</name>
<accession>A0AAD8GRS8</accession>
<protein>
    <submittedName>
        <fullName evidence="2">F-box domain-containing protein</fullName>
    </submittedName>
</protein>
<gene>
    <name evidence="2" type="ORF">POM88_047246</name>
</gene>
<dbReference type="Pfam" id="PF00646">
    <property type="entry name" value="F-box"/>
    <property type="match status" value="1"/>
</dbReference>
<dbReference type="InterPro" id="IPR036047">
    <property type="entry name" value="F-box-like_dom_sf"/>
</dbReference>
<dbReference type="PROSITE" id="PS50181">
    <property type="entry name" value="FBOX"/>
    <property type="match status" value="1"/>
</dbReference>
<feature type="domain" description="F-box" evidence="1">
    <location>
        <begin position="1"/>
        <end position="48"/>
    </location>
</feature>
<keyword evidence="3" id="KW-1185">Reference proteome</keyword>
<comment type="caution">
    <text evidence="2">The sequence shown here is derived from an EMBL/GenBank/DDBJ whole genome shotgun (WGS) entry which is preliminary data.</text>
</comment>
<dbReference type="CDD" id="cd22157">
    <property type="entry name" value="F-box_AtFBW1-like"/>
    <property type="match status" value="1"/>
</dbReference>
<evidence type="ECO:0000313" key="3">
    <source>
        <dbReference type="Proteomes" id="UP001237642"/>
    </source>
</evidence>
<dbReference type="Gene3D" id="1.20.1280.50">
    <property type="match status" value="1"/>
</dbReference>
<reference evidence="2" key="2">
    <citation type="submission" date="2023-05" db="EMBL/GenBank/DDBJ databases">
        <authorList>
            <person name="Schelkunov M.I."/>
        </authorList>
    </citation>
    <scope>NUCLEOTIDE SEQUENCE</scope>
    <source>
        <strain evidence="2">Hsosn_3</strain>
        <tissue evidence="2">Leaf</tissue>
    </source>
</reference>
<dbReference type="EMBL" id="JAUIZM010000011">
    <property type="protein sequence ID" value="KAK1353990.1"/>
    <property type="molecule type" value="Genomic_DNA"/>
</dbReference>
<dbReference type="SUPFAM" id="SSF81383">
    <property type="entry name" value="F-box domain"/>
    <property type="match status" value="1"/>
</dbReference>
<proteinExistence type="predicted"/>
<dbReference type="AlphaFoldDB" id="A0AAD8GRS8"/>
<dbReference type="Pfam" id="PF08268">
    <property type="entry name" value="FBA_3"/>
    <property type="match status" value="1"/>
</dbReference>
<dbReference type="PANTHER" id="PTHR31672:SF13">
    <property type="entry name" value="F-BOX PROTEIN CPR30-LIKE"/>
    <property type="match status" value="1"/>
</dbReference>
<dbReference type="InterPro" id="IPR001810">
    <property type="entry name" value="F-box_dom"/>
</dbReference>
<dbReference type="SMART" id="SM00256">
    <property type="entry name" value="FBOX"/>
    <property type="match status" value="1"/>
</dbReference>
<reference evidence="2" key="1">
    <citation type="submission" date="2023-02" db="EMBL/GenBank/DDBJ databases">
        <title>Genome of toxic invasive species Heracleum sosnowskyi carries increased number of genes despite the absence of recent whole-genome duplications.</title>
        <authorList>
            <person name="Schelkunov M."/>
            <person name="Shtratnikova V."/>
            <person name="Makarenko M."/>
            <person name="Klepikova A."/>
            <person name="Omelchenko D."/>
            <person name="Novikova G."/>
            <person name="Obukhova E."/>
            <person name="Bogdanov V."/>
            <person name="Penin A."/>
            <person name="Logacheva M."/>
        </authorList>
    </citation>
    <scope>NUCLEOTIDE SEQUENCE</scope>
    <source>
        <strain evidence="2">Hsosn_3</strain>
        <tissue evidence="2">Leaf</tissue>
    </source>
</reference>
<dbReference type="Proteomes" id="UP001237642">
    <property type="component" value="Unassembled WGS sequence"/>
</dbReference>
<dbReference type="NCBIfam" id="TIGR01640">
    <property type="entry name" value="F_box_assoc_1"/>
    <property type="match status" value="1"/>
</dbReference>